<evidence type="ECO:0000256" key="7">
    <source>
        <dbReference type="ARBA" id="ARBA00029496"/>
    </source>
</evidence>
<comment type="subcellular location">
    <subcellularLocation>
        <location evidence="1">Nucleus</location>
    </subcellularLocation>
</comment>
<dbReference type="PANTHER" id="PTHR21541">
    <property type="entry name" value="BTB POZ DOMAIN CONTAINING 12"/>
    <property type="match status" value="1"/>
</dbReference>
<dbReference type="GO" id="GO:0033557">
    <property type="term" value="C:Slx1-Slx4 complex"/>
    <property type="evidence" value="ECO:0007669"/>
    <property type="project" value="InterPro"/>
</dbReference>
<feature type="region of interest" description="Disordered" evidence="8">
    <location>
        <begin position="1"/>
        <end position="26"/>
    </location>
</feature>
<organism evidence="9 10">
    <name type="scientific">Glossina brevipalpis</name>
    <dbReference type="NCBI Taxonomy" id="37001"/>
    <lineage>
        <taxon>Eukaryota</taxon>
        <taxon>Metazoa</taxon>
        <taxon>Ecdysozoa</taxon>
        <taxon>Arthropoda</taxon>
        <taxon>Hexapoda</taxon>
        <taxon>Insecta</taxon>
        <taxon>Pterygota</taxon>
        <taxon>Neoptera</taxon>
        <taxon>Endopterygota</taxon>
        <taxon>Diptera</taxon>
        <taxon>Brachycera</taxon>
        <taxon>Muscomorpha</taxon>
        <taxon>Hippoboscoidea</taxon>
        <taxon>Glossinidae</taxon>
        <taxon>Glossina</taxon>
    </lineage>
</organism>
<evidence type="ECO:0000256" key="8">
    <source>
        <dbReference type="SAM" id="MobiDB-lite"/>
    </source>
</evidence>
<dbReference type="PANTHER" id="PTHR21541:SF3">
    <property type="entry name" value="STRUCTURE-SPECIFIC ENDONUCLEASE SUBUNIT SLX4"/>
    <property type="match status" value="1"/>
</dbReference>
<feature type="region of interest" description="Disordered" evidence="8">
    <location>
        <begin position="440"/>
        <end position="465"/>
    </location>
</feature>
<dbReference type="GO" id="GO:0000712">
    <property type="term" value="P:resolution of meiotic recombination intermediates"/>
    <property type="evidence" value="ECO:0007669"/>
    <property type="project" value="TreeGrafter"/>
</dbReference>
<keyword evidence="5" id="KW-0234">DNA repair</keyword>
<dbReference type="GO" id="GO:0006281">
    <property type="term" value="P:DNA repair"/>
    <property type="evidence" value="ECO:0007669"/>
    <property type="project" value="UniProtKB-KW"/>
</dbReference>
<dbReference type="CDD" id="cd22999">
    <property type="entry name" value="SAP_SLX4"/>
    <property type="match status" value="1"/>
</dbReference>
<dbReference type="Pfam" id="PF09494">
    <property type="entry name" value="Slx4"/>
    <property type="match status" value="1"/>
</dbReference>
<comment type="similarity">
    <text evidence="2">Belongs to the SLX4 family.</text>
</comment>
<evidence type="ECO:0000256" key="3">
    <source>
        <dbReference type="ARBA" id="ARBA00022763"/>
    </source>
</evidence>
<evidence type="ECO:0000256" key="5">
    <source>
        <dbReference type="ARBA" id="ARBA00023204"/>
    </source>
</evidence>
<dbReference type="STRING" id="37001.A0A1A9W546"/>
<dbReference type="InterPro" id="IPR018574">
    <property type="entry name" value="Structure-sp_endonuc_su_Slx4"/>
</dbReference>
<keyword evidence="3" id="KW-0227">DNA damage</keyword>
<evidence type="ECO:0000313" key="9">
    <source>
        <dbReference type="EnsemblMetazoa" id="GBRI006755-PA"/>
    </source>
</evidence>
<evidence type="ECO:0000313" key="10">
    <source>
        <dbReference type="Proteomes" id="UP000091820"/>
    </source>
</evidence>
<evidence type="ECO:0000256" key="6">
    <source>
        <dbReference type="ARBA" id="ARBA00023242"/>
    </source>
</evidence>
<reference evidence="9" key="2">
    <citation type="submission" date="2020-05" db="UniProtKB">
        <authorList>
            <consortium name="EnsemblMetazoa"/>
        </authorList>
    </citation>
    <scope>IDENTIFICATION</scope>
    <source>
        <strain evidence="9">IAEA</strain>
    </source>
</reference>
<dbReference type="EnsemblMetazoa" id="GBRI006755-RA">
    <property type="protein sequence ID" value="GBRI006755-PA"/>
    <property type="gene ID" value="GBRI006755"/>
</dbReference>
<protein>
    <recommendedName>
        <fullName evidence="7">Structure-specific endonuclease subunit SLX4</fullName>
    </recommendedName>
</protein>
<name>A0A1A9W546_9MUSC</name>
<evidence type="ECO:0000256" key="2">
    <source>
        <dbReference type="ARBA" id="ARBA00006661"/>
    </source>
</evidence>
<accession>A0A1A9W546</accession>
<evidence type="ECO:0000256" key="1">
    <source>
        <dbReference type="ARBA" id="ARBA00004123"/>
    </source>
</evidence>
<reference evidence="10" key="1">
    <citation type="submission" date="2014-03" db="EMBL/GenBank/DDBJ databases">
        <authorList>
            <person name="Aksoy S."/>
            <person name="Warren W."/>
            <person name="Wilson R.K."/>
        </authorList>
    </citation>
    <scope>NUCLEOTIDE SEQUENCE [LARGE SCALE GENOMIC DNA]</scope>
    <source>
        <strain evidence="10">IAEA</strain>
    </source>
</reference>
<dbReference type="Proteomes" id="UP000091820">
    <property type="component" value="Unassembled WGS sequence"/>
</dbReference>
<evidence type="ECO:0000256" key="4">
    <source>
        <dbReference type="ARBA" id="ARBA00023172"/>
    </source>
</evidence>
<keyword evidence="10" id="KW-1185">Reference proteome</keyword>
<dbReference type="AlphaFoldDB" id="A0A1A9W546"/>
<proteinExistence type="inferred from homology"/>
<keyword evidence="4" id="KW-0233">DNA recombination</keyword>
<dbReference type="GO" id="GO:0006260">
    <property type="term" value="P:DNA replication"/>
    <property type="evidence" value="ECO:0007669"/>
    <property type="project" value="InterPro"/>
</dbReference>
<keyword evidence="6" id="KW-0539">Nucleus</keyword>
<sequence length="1153" mass="132490">MDRETRKANLKKLQLPSTKSHKIRDPSNTITATTTTISNYFITPEKRKPAAVNEIVKESHQSLNEDNTAYSSNHRKRTKLNAFVGSGPGVVHNTFKETEIRAHVNENDFAEPLERLKKAPDLIKAKQIVRKIKRNKKQTSIKSAFLRNEQMFAEIASQHCAADQFDGEEIQLALAISQSEAESKCLQQALDDDKSIVDVDVMQNNTESIRKKLEKYGFRTADKKDYYSFATVFAAANTGRRKKCRWANKFTPLTLRNAKTQNKKVENNVDSLIKRQFQQKPFKSEENLPKPSYSVLSALLKPMHSKGEELLLYKATTVATDSLEYYFVKELFEVKILPSNYLLKDWSAIQGRDSSPSPEQKENHLAQNLKLQIIYNELETYFNHNQSNNNEIGETQILSSDSMLLRTNNNANQHLNSPVSKKTLNIETTISVAHRSLRSNSPDLFADSESDGEIEDKTSSSASAAGSKQFNDLIGKDNNTNFVQDVDGVITYETYTSDDVKNPTLLELFKTTAHVTLEHHLNDSKHELEKIDLFELSESESKEISFENFLVTNSLNETEKISEFILNMETEHHNSENHEEPPNKRERTSYVSEELKEKSFEITLNLGLRKSPTIAISEEGVSVEDDEEIFQELKRKYLTQTTANNSYISGNNNLRKSFSFSCKTHITPKTQSFHKTSSFDSQIDKKVSELDISIDLTQDDNTESDIQSDDCLLLSDDEINYSIWKSHRANGNLDEHEKNNTIFSTLDFRDTEGHNVISQETQNSFFEVEYNKNFLQETFSLDSGPHVSTQTVEKLDFSFLDSSSEKLVPIKQFGQNFNKKFQSLWQSNISQTKSDSTPSSYRDDLDEIDLLLETGPSPPMTVPKDLDQLLEGEISYLGTRRQKTPTKSKFSNESSICDYQELELNGKIFAVREVNTPKPDFSTLTETELLKRLYRYGIKRLKRKQAVKILEYIYNQSHPIIGYGEENVTKNFIDINSPSKIETTQITTNPISTRDNRYNISDGSGKQMLRYNNELKAEFLDEQFILQTNVTKKTPRPLLPFHIAWYNLLCSNRKLHESILMYEPIDLQGVYLFLKDLGYRYDPKDLKAFFDRRCIIFRYDLSPPVVGSHSQQRNRHIRKQKFTQFHVYICTFLYVDSLSPLYIELLIKSTTTT</sequence>
<dbReference type="VEuPathDB" id="VectorBase:GBRI006755"/>